<dbReference type="GO" id="GO:0002682">
    <property type="term" value="P:regulation of immune system process"/>
    <property type="evidence" value="ECO:0007669"/>
    <property type="project" value="TreeGrafter"/>
</dbReference>
<reference evidence="12 13" key="1">
    <citation type="submission" date="2014-04" db="EMBL/GenBank/DDBJ databases">
        <title>Genome evolution of avian class.</title>
        <authorList>
            <person name="Zhang G."/>
            <person name="Li C."/>
        </authorList>
    </citation>
    <scope>NUCLEOTIDE SEQUENCE [LARGE SCALE GENOMIC DNA]</scope>
    <source>
        <strain evidence="12">BGI_N333</strain>
    </source>
</reference>
<keyword evidence="4 10" id="KW-0863">Zinc-finger</keyword>
<dbReference type="SUPFAM" id="SSF57667">
    <property type="entry name" value="beta-beta-alpha zinc fingers"/>
    <property type="match status" value="1"/>
</dbReference>
<evidence type="ECO:0000313" key="12">
    <source>
        <dbReference type="EMBL" id="KFQ51372.1"/>
    </source>
</evidence>
<dbReference type="FunFam" id="3.30.160.60:FF:000744">
    <property type="entry name" value="zinc finger E-box-binding homeobox 1"/>
    <property type="match status" value="1"/>
</dbReference>
<dbReference type="GO" id="GO:0005654">
    <property type="term" value="C:nucleoplasm"/>
    <property type="evidence" value="ECO:0007669"/>
    <property type="project" value="TreeGrafter"/>
</dbReference>
<evidence type="ECO:0000256" key="2">
    <source>
        <dbReference type="ARBA" id="ARBA00022723"/>
    </source>
</evidence>
<evidence type="ECO:0000256" key="10">
    <source>
        <dbReference type="PROSITE-ProRule" id="PRU00042"/>
    </source>
</evidence>
<evidence type="ECO:0000256" key="7">
    <source>
        <dbReference type="ARBA" id="ARBA00023125"/>
    </source>
</evidence>
<sequence length="56" mass="6507">NQCQECGKVFRESASLRRHWLIHTGEKPYECSHCGKSFRASSTLIIHRRIHTGEKP</sequence>
<evidence type="ECO:0000256" key="3">
    <source>
        <dbReference type="ARBA" id="ARBA00022737"/>
    </source>
</evidence>
<evidence type="ECO:0000256" key="8">
    <source>
        <dbReference type="ARBA" id="ARBA00023163"/>
    </source>
</evidence>
<evidence type="ECO:0000256" key="5">
    <source>
        <dbReference type="ARBA" id="ARBA00022833"/>
    </source>
</evidence>
<dbReference type="FunFam" id="3.30.160.60:FF:000295">
    <property type="entry name" value="zinc finger protein 19"/>
    <property type="match status" value="1"/>
</dbReference>
<keyword evidence="6" id="KW-0805">Transcription regulation</keyword>
<dbReference type="SMART" id="SM00355">
    <property type="entry name" value="ZnF_C2H2"/>
    <property type="match status" value="2"/>
</dbReference>
<protein>
    <submittedName>
        <fullName evidence="12">Zinc finger protein 32</fullName>
    </submittedName>
</protein>
<keyword evidence="9" id="KW-0539">Nucleus</keyword>
<gene>
    <name evidence="12" type="ORF">N333_04093</name>
</gene>
<dbReference type="Pfam" id="PF00096">
    <property type="entry name" value="zf-C2H2"/>
    <property type="match status" value="2"/>
</dbReference>
<keyword evidence="13" id="KW-1185">Reference proteome</keyword>
<organism evidence="12 13">
    <name type="scientific">Nestor notabilis</name>
    <name type="common">Kea</name>
    <dbReference type="NCBI Taxonomy" id="176057"/>
    <lineage>
        <taxon>Eukaryota</taxon>
        <taxon>Metazoa</taxon>
        <taxon>Chordata</taxon>
        <taxon>Craniata</taxon>
        <taxon>Vertebrata</taxon>
        <taxon>Euteleostomi</taxon>
        <taxon>Archelosauria</taxon>
        <taxon>Archosauria</taxon>
        <taxon>Dinosauria</taxon>
        <taxon>Saurischia</taxon>
        <taxon>Theropoda</taxon>
        <taxon>Coelurosauria</taxon>
        <taxon>Aves</taxon>
        <taxon>Neognathae</taxon>
        <taxon>Neoaves</taxon>
        <taxon>Telluraves</taxon>
        <taxon>Australaves</taxon>
        <taxon>Psittaciformes</taxon>
        <taxon>Psittacidae</taxon>
        <taxon>Nestor</taxon>
    </lineage>
</organism>
<keyword evidence="8" id="KW-0804">Transcription</keyword>
<feature type="non-terminal residue" evidence="12">
    <location>
        <position position="1"/>
    </location>
</feature>
<dbReference type="Proteomes" id="UP000053840">
    <property type="component" value="Unassembled WGS sequence"/>
</dbReference>
<proteinExistence type="predicted"/>
<accession>A0A091S4F7</accession>
<dbReference type="Gene3D" id="3.30.160.60">
    <property type="entry name" value="Classic Zinc Finger"/>
    <property type="match status" value="2"/>
</dbReference>
<name>A0A091S4F7_NESNO</name>
<dbReference type="GO" id="GO:0008270">
    <property type="term" value="F:zinc ion binding"/>
    <property type="evidence" value="ECO:0007669"/>
    <property type="project" value="UniProtKB-KW"/>
</dbReference>
<dbReference type="InterPro" id="IPR036236">
    <property type="entry name" value="Znf_C2H2_sf"/>
</dbReference>
<dbReference type="InterPro" id="IPR013087">
    <property type="entry name" value="Znf_C2H2_type"/>
</dbReference>
<dbReference type="PANTHER" id="PTHR24399">
    <property type="entry name" value="ZINC FINGER AND BTB DOMAIN-CONTAINING"/>
    <property type="match status" value="1"/>
</dbReference>
<feature type="domain" description="C2H2-type" evidence="11">
    <location>
        <begin position="29"/>
        <end position="56"/>
    </location>
</feature>
<evidence type="ECO:0000256" key="9">
    <source>
        <dbReference type="ARBA" id="ARBA00023242"/>
    </source>
</evidence>
<dbReference type="GO" id="GO:0001227">
    <property type="term" value="F:DNA-binding transcription repressor activity, RNA polymerase II-specific"/>
    <property type="evidence" value="ECO:0007669"/>
    <property type="project" value="TreeGrafter"/>
</dbReference>
<keyword evidence="2" id="KW-0479">Metal-binding</keyword>
<dbReference type="GO" id="GO:0000978">
    <property type="term" value="F:RNA polymerase II cis-regulatory region sequence-specific DNA binding"/>
    <property type="evidence" value="ECO:0007669"/>
    <property type="project" value="TreeGrafter"/>
</dbReference>
<dbReference type="GO" id="GO:0001817">
    <property type="term" value="P:regulation of cytokine production"/>
    <property type="evidence" value="ECO:0007669"/>
    <property type="project" value="TreeGrafter"/>
</dbReference>
<dbReference type="PANTHER" id="PTHR24399:SF46">
    <property type="entry name" value="ZINC FINGER PROTEIN 3"/>
    <property type="match status" value="1"/>
</dbReference>
<comment type="subcellular location">
    <subcellularLocation>
        <location evidence="1">Nucleus</location>
    </subcellularLocation>
</comment>
<feature type="domain" description="C2H2-type" evidence="11">
    <location>
        <begin position="1"/>
        <end position="28"/>
    </location>
</feature>
<keyword evidence="3" id="KW-0677">Repeat</keyword>
<evidence type="ECO:0000256" key="1">
    <source>
        <dbReference type="ARBA" id="ARBA00004123"/>
    </source>
</evidence>
<evidence type="ECO:0000259" key="11">
    <source>
        <dbReference type="PROSITE" id="PS50157"/>
    </source>
</evidence>
<keyword evidence="7" id="KW-0238">DNA-binding</keyword>
<evidence type="ECO:0000256" key="6">
    <source>
        <dbReference type="ARBA" id="ARBA00023015"/>
    </source>
</evidence>
<keyword evidence="5" id="KW-0862">Zinc</keyword>
<dbReference type="AlphaFoldDB" id="A0A091S4F7"/>
<dbReference type="PROSITE" id="PS50157">
    <property type="entry name" value="ZINC_FINGER_C2H2_2"/>
    <property type="match status" value="2"/>
</dbReference>
<evidence type="ECO:0000256" key="4">
    <source>
        <dbReference type="ARBA" id="ARBA00022771"/>
    </source>
</evidence>
<evidence type="ECO:0000313" key="13">
    <source>
        <dbReference type="Proteomes" id="UP000053840"/>
    </source>
</evidence>
<feature type="non-terminal residue" evidence="12">
    <location>
        <position position="56"/>
    </location>
</feature>
<dbReference type="EMBL" id="KK941902">
    <property type="protein sequence ID" value="KFQ51372.1"/>
    <property type="molecule type" value="Genomic_DNA"/>
</dbReference>
<dbReference type="PROSITE" id="PS00028">
    <property type="entry name" value="ZINC_FINGER_C2H2_1"/>
    <property type="match status" value="2"/>
</dbReference>